<reference evidence="1 2" key="1">
    <citation type="submission" date="2015-01" db="EMBL/GenBank/DDBJ databases">
        <title>Evolution of Trichinella species and genotypes.</title>
        <authorList>
            <person name="Korhonen P.K."/>
            <person name="Edoardo P."/>
            <person name="Giuseppe L.R."/>
            <person name="Gasser R.B."/>
        </authorList>
    </citation>
    <scope>NUCLEOTIDE SEQUENCE [LARGE SCALE GENOMIC DNA]</scope>
    <source>
        <strain evidence="1">ISS1980</strain>
    </source>
</reference>
<organism evidence="1 2">
    <name type="scientific">Trichinella papuae</name>
    <dbReference type="NCBI Taxonomy" id="268474"/>
    <lineage>
        <taxon>Eukaryota</taxon>
        <taxon>Metazoa</taxon>
        <taxon>Ecdysozoa</taxon>
        <taxon>Nematoda</taxon>
        <taxon>Enoplea</taxon>
        <taxon>Dorylaimia</taxon>
        <taxon>Trichinellida</taxon>
        <taxon>Trichinellidae</taxon>
        <taxon>Trichinella</taxon>
    </lineage>
</organism>
<evidence type="ECO:0000313" key="1">
    <source>
        <dbReference type="EMBL" id="KRZ64816.1"/>
    </source>
</evidence>
<dbReference type="AlphaFoldDB" id="A0A0V1LZA8"/>
<protein>
    <submittedName>
        <fullName evidence="1">Uncharacterized protein</fullName>
    </submittedName>
</protein>
<keyword evidence="2" id="KW-1185">Reference proteome</keyword>
<feature type="non-terminal residue" evidence="1">
    <location>
        <position position="73"/>
    </location>
</feature>
<feature type="non-terminal residue" evidence="1">
    <location>
        <position position="1"/>
    </location>
</feature>
<name>A0A0V1LZA8_9BILA</name>
<comment type="caution">
    <text evidence="1">The sequence shown here is derived from an EMBL/GenBank/DDBJ whole genome shotgun (WGS) entry which is preliminary data.</text>
</comment>
<proteinExistence type="predicted"/>
<dbReference type="EMBL" id="JYDO01000757">
    <property type="protein sequence ID" value="KRZ64816.1"/>
    <property type="molecule type" value="Genomic_DNA"/>
</dbReference>
<dbReference type="Proteomes" id="UP000054843">
    <property type="component" value="Unassembled WGS sequence"/>
</dbReference>
<accession>A0A0V1LZA8</accession>
<gene>
    <name evidence="1" type="ORF">T10_10571</name>
</gene>
<evidence type="ECO:0000313" key="2">
    <source>
        <dbReference type="Proteomes" id="UP000054843"/>
    </source>
</evidence>
<sequence>LLPLPYCALPLGVTGIKIRVKDGTLPFFLLPLLRGAPGTGIRVKNGILLACCLCLVVHQAPGFIRLLPLPYCV</sequence>